<proteinExistence type="predicted"/>
<reference evidence="1" key="2">
    <citation type="submission" date="2023-06" db="EMBL/GenBank/DDBJ databases">
        <authorList>
            <person name="Swenson N.G."/>
            <person name="Wegrzyn J.L."/>
            <person name="Mcevoy S.L."/>
        </authorList>
    </citation>
    <scope>NUCLEOTIDE SEQUENCE</scope>
    <source>
        <strain evidence="1">NS2018</strain>
        <tissue evidence="1">Leaf</tissue>
    </source>
</reference>
<dbReference type="EMBL" id="JAUESC010000381">
    <property type="protein sequence ID" value="KAK0588999.1"/>
    <property type="molecule type" value="Genomic_DNA"/>
</dbReference>
<accession>A0AA39VKD2</accession>
<dbReference type="Proteomes" id="UP001168877">
    <property type="component" value="Unassembled WGS sequence"/>
</dbReference>
<comment type="caution">
    <text evidence="1">The sequence shown here is derived from an EMBL/GenBank/DDBJ whole genome shotgun (WGS) entry which is preliminary data.</text>
</comment>
<organism evidence="1 2">
    <name type="scientific">Acer saccharum</name>
    <name type="common">Sugar maple</name>
    <dbReference type="NCBI Taxonomy" id="4024"/>
    <lineage>
        <taxon>Eukaryota</taxon>
        <taxon>Viridiplantae</taxon>
        <taxon>Streptophyta</taxon>
        <taxon>Embryophyta</taxon>
        <taxon>Tracheophyta</taxon>
        <taxon>Spermatophyta</taxon>
        <taxon>Magnoliopsida</taxon>
        <taxon>eudicotyledons</taxon>
        <taxon>Gunneridae</taxon>
        <taxon>Pentapetalae</taxon>
        <taxon>rosids</taxon>
        <taxon>malvids</taxon>
        <taxon>Sapindales</taxon>
        <taxon>Sapindaceae</taxon>
        <taxon>Hippocastanoideae</taxon>
        <taxon>Acereae</taxon>
        <taxon>Acer</taxon>
    </lineage>
</organism>
<dbReference type="AlphaFoldDB" id="A0AA39VKD2"/>
<protein>
    <submittedName>
        <fullName evidence="1">Uncharacterized protein</fullName>
    </submittedName>
</protein>
<evidence type="ECO:0000313" key="2">
    <source>
        <dbReference type="Proteomes" id="UP001168877"/>
    </source>
</evidence>
<evidence type="ECO:0000313" key="1">
    <source>
        <dbReference type="EMBL" id="KAK0588999.1"/>
    </source>
</evidence>
<name>A0AA39VKD2_ACESA</name>
<keyword evidence="2" id="KW-1185">Reference proteome</keyword>
<gene>
    <name evidence="1" type="ORF">LWI29_008291</name>
</gene>
<sequence>MCLKELALGVLGLSNVSDDRNDDSGCWNAYEQNFTFGDIMSNDNTVSDPSYTWTFSDKNSDEVEVDSGVANVDRTVIVEDPSKVVNVNVRGIIEQGAVCAIAKPVDFLKYRNDAKASTFGCSTDVLDGSSASLITQDSLDGLRMIYGIPKSVELRAPLEHEQVDWDILDWTCFYEYTFRLGFRFPVPLLLRRLLTYFDIAPGQLMPNSWRILLSLTVLREK</sequence>
<reference evidence="1" key="1">
    <citation type="journal article" date="2022" name="Plant J.">
        <title>Strategies of tolerance reflected in two North American maple genomes.</title>
        <authorList>
            <person name="McEvoy S.L."/>
            <person name="Sezen U.U."/>
            <person name="Trouern-Trend A."/>
            <person name="McMahon S.M."/>
            <person name="Schaberg P.G."/>
            <person name="Yang J."/>
            <person name="Wegrzyn J.L."/>
            <person name="Swenson N.G."/>
        </authorList>
    </citation>
    <scope>NUCLEOTIDE SEQUENCE</scope>
    <source>
        <strain evidence="1">NS2018</strain>
    </source>
</reference>